<evidence type="ECO:0000313" key="1">
    <source>
        <dbReference type="EMBL" id="KAG8171613.1"/>
    </source>
</evidence>
<organism evidence="1 2">
    <name type="scientific">Oedothorax gibbosus</name>
    <dbReference type="NCBI Taxonomy" id="931172"/>
    <lineage>
        <taxon>Eukaryota</taxon>
        <taxon>Metazoa</taxon>
        <taxon>Ecdysozoa</taxon>
        <taxon>Arthropoda</taxon>
        <taxon>Chelicerata</taxon>
        <taxon>Arachnida</taxon>
        <taxon>Araneae</taxon>
        <taxon>Araneomorphae</taxon>
        <taxon>Entelegynae</taxon>
        <taxon>Araneoidea</taxon>
        <taxon>Linyphiidae</taxon>
        <taxon>Erigoninae</taxon>
        <taxon>Oedothorax</taxon>
    </lineage>
</organism>
<sequence length="103" mass="11642">MAYVLDNSARDVSRLFYLPKECVLPKTSEKVVLGVYDAKLDYESLYETVKYAIDEGRAYPEESIDKELFRFSRTPNPNSVFSKSCTVATFASEGPPYGKGSFF</sequence>
<dbReference type="AlphaFoldDB" id="A0AAV6TIW2"/>
<dbReference type="Proteomes" id="UP000827092">
    <property type="component" value="Unassembled WGS sequence"/>
</dbReference>
<name>A0AAV6TIW2_9ARAC</name>
<proteinExistence type="predicted"/>
<evidence type="ECO:0000313" key="2">
    <source>
        <dbReference type="Proteomes" id="UP000827092"/>
    </source>
</evidence>
<protein>
    <submittedName>
        <fullName evidence="1">Uncharacterized protein</fullName>
    </submittedName>
</protein>
<gene>
    <name evidence="1" type="ORF">JTE90_007295</name>
</gene>
<comment type="caution">
    <text evidence="1">The sequence shown here is derived from an EMBL/GenBank/DDBJ whole genome shotgun (WGS) entry which is preliminary data.</text>
</comment>
<accession>A0AAV6TIW2</accession>
<keyword evidence="2" id="KW-1185">Reference proteome</keyword>
<reference evidence="1 2" key="1">
    <citation type="journal article" date="2022" name="Nat. Ecol. Evol.">
        <title>A masculinizing supergene underlies an exaggerated male reproductive morph in a spider.</title>
        <authorList>
            <person name="Hendrickx F."/>
            <person name="De Corte Z."/>
            <person name="Sonet G."/>
            <person name="Van Belleghem S.M."/>
            <person name="Kostlbacher S."/>
            <person name="Vangestel C."/>
        </authorList>
    </citation>
    <scope>NUCLEOTIDE SEQUENCE [LARGE SCALE GENOMIC DNA]</scope>
    <source>
        <strain evidence="1">W744_W776</strain>
    </source>
</reference>
<dbReference type="EMBL" id="JAFNEN010003761">
    <property type="protein sequence ID" value="KAG8171613.1"/>
    <property type="molecule type" value="Genomic_DNA"/>
</dbReference>